<dbReference type="InterPro" id="IPR020904">
    <property type="entry name" value="Sc_DH/Rdtase_CS"/>
</dbReference>
<dbReference type="PROSITE" id="PS00061">
    <property type="entry name" value="ADH_SHORT"/>
    <property type="match status" value="1"/>
</dbReference>
<evidence type="ECO:0000256" key="1">
    <source>
        <dbReference type="ARBA" id="ARBA00006484"/>
    </source>
</evidence>
<dbReference type="AlphaFoldDB" id="A0A840AU91"/>
<dbReference type="InterPro" id="IPR002347">
    <property type="entry name" value="SDR_fam"/>
</dbReference>
<accession>A0A840AU91</accession>
<dbReference type="PANTHER" id="PTHR43669">
    <property type="entry name" value="5-KETO-D-GLUCONATE 5-REDUCTASE"/>
    <property type="match status" value="1"/>
</dbReference>
<comment type="similarity">
    <text evidence="1">Belongs to the short-chain dehydrogenases/reductases (SDR) family.</text>
</comment>
<evidence type="ECO:0000313" key="4">
    <source>
        <dbReference type="Proteomes" id="UP000553963"/>
    </source>
</evidence>
<gene>
    <name evidence="3" type="ORF">GGR25_004316</name>
</gene>
<dbReference type="SUPFAM" id="SSF51735">
    <property type="entry name" value="NAD(P)-binding Rossmann-fold domains"/>
    <property type="match status" value="1"/>
</dbReference>
<dbReference type="PANTHER" id="PTHR43669:SF6">
    <property type="entry name" value="DECAPRENYLPHOSPHORYL-2-KETO-BETA-D-ERYTHRO-PENTOSE REDUCTASE"/>
    <property type="match status" value="1"/>
</dbReference>
<dbReference type="Proteomes" id="UP000553963">
    <property type="component" value="Unassembled WGS sequence"/>
</dbReference>
<comment type="caution">
    <text evidence="3">The sequence shown here is derived from an EMBL/GenBank/DDBJ whole genome shotgun (WGS) entry which is preliminary data.</text>
</comment>
<dbReference type="Pfam" id="PF00106">
    <property type="entry name" value="adh_short"/>
    <property type="match status" value="1"/>
</dbReference>
<dbReference type="EMBL" id="JACIDS010000005">
    <property type="protein sequence ID" value="MBB3933252.1"/>
    <property type="molecule type" value="Genomic_DNA"/>
</dbReference>
<sequence>MTDRKPLRVLILGATSAIAEATARLYAAEGASIALAARDGTRLAAIAADLTARGAGSVPILARDLAAMDGLEAAFDAIVAELGGIDHVLLFYGVLGEQKDAERDLAAARAILDVDFTSAALWSLAAAKRLEAQGSGALVVVGSVAGDRGRQSNYIYGAAKAGLATLVQGIAHRFALTGRKGLHAVVVKPGFVDTPMTDGLKKGGPLWASPDQVAAVIRKAAAGSGPIVYAPWFWRFILLIIRLVPAPIFHKTKL</sequence>
<dbReference type="RefSeq" id="WP_183400887.1">
    <property type="nucleotide sequence ID" value="NZ_JACIDS010000005.1"/>
</dbReference>
<dbReference type="GO" id="GO:0016491">
    <property type="term" value="F:oxidoreductase activity"/>
    <property type="evidence" value="ECO:0007669"/>
    <property type="project" value="UniProtKB-KW"/>
</dbReference>
<keyword evidence="4" id="KW-1185">Reference proteome</keyword>
<proteinExistence type="inferred from homology"/>
<dbReference type="PRINTS" id="PR00081">
    <property type="entry name" value="GDHRDH"/>
</dbReference>
<keyword evidence="2" id="KW-0560">Oxidoreductase</keyword>
<name>A0A840AU91_9HYPH</name>
<protein>
    <submittedName>
        <fullName evidence="3">NAD(P)-dependent dehydrogenase (Short-subunit alcohol dehydrogenase family)</fullName>
    </submittedName>
</protein>
<dbReference type="InterPro" id="IPR036291">
    <property type="entry name" value="NAD(P)-bd_dom_sf"/>
</dbReference>
<reference evidence="3 4" key="1">
    <citation type="submission" date="2020-08" db="EMBL/GenBank/DDBJ databases">
        <title>Genomic Encyclopedia of Type Strains, Phase IV (KMG-IV): sequencing the most valuable type-strain genomes for metagenomic binning, comparative biology and taxonomic classification.</title>
        <authorList>
            <person name="Goeker M."/>
        </authorList>
    </citation>
    <scope>NUCLEOTIDE SEQUENCE [LARGE SCALE GENOMIC DNA]</scope>
    <source>
        <strain evidence="3 4">DSM 25966</strain>
    </source>
</reference>
<organism evidence="3 4">
    <name type="scientific">Kaistia hirudinis</name>
    <dbReference type="NCBI Taxonomy" id="1293440"/>
    <lineage>
        <taxon>Bacteria</taxon>
        <taxon>Pseudomonadati</taxon>
        <taxon>Pseudomonadota</taxon>
        <taxon>Alphaproteobacteria</taxon>
        <taxon>Hyphomicrobiales</taxon>
        <taxon>Kaistiaceae</taxon>
        <taxon>Kaistia</taxon>
    </lineage>
</organism>
<dbReference type="Gene3D" id="3.40.50.720">
    <property type="entry name" value="NAD(P)-binding Rossmann-like Domain"/>
    <property type="match status" value="1"/>
</dbReference>
<evidence type="ECO:0000313" key="3">
    <source>
        <dbReference type="EMBL" id="MBB3933252.1"/>
    </source>
</evidence>
<evidence type="ECO:0000256" key="2">
    <source>
        <dbReference type="ARBA" id="ARBA00023002"/>
    </source>
</evidence>